<sequence>MNTLPSHVEVLTVPEAARILRVSRFKMYDLVKKNAIPAIRLGEGTIRIPKAAIDALIHGGSTLSEP</sequence>
<evidence type="ECO:0000313" key="2">
    <source>
        <dbReference type="EMBL" id="AEW04600.1"/>
    </source>
</evidence>
<dbReference type="GO" id="GO:0003677">
    <property type="term" value="F:DNA binding"/>
    <property type="evidence" value="ECO:0007669"/>
    <property type="project" value="InterPro"/>
</dbReference>
<dbReference type="PATRIC" id="fig|679936.5.peg.1159"/>
<dbReference type="InterPro" id="IPR041657">
    <property type="entry name" value="HTH_17"/>
</dbReference>
<organism evidence="2 3">
    <name type="scientific">Sulfobacillus acidophilus (strain ATCC 700253 / DSM 10332 / NAL)</name>
    <dbReference type="NCBI Taxonomy" id="679936"/>
    <lineage>
        <taxon>Bacteria</taxon>
        <taxon>Bacillati</taxon>
        <taxon>Bacillota</taxon>
        <taxon>Clostridia</taxon>
        <taxon>Eubacteriales</taxon>
        <taxon>Clostridiales Family XVII. Incertae Sedis</taxon>
        <taxon>Sulfobacillus</taxon>
    </lineage>
</organism>
<dbReference type="InterPro" id="IPR010093">
    <property type="entry name" value="SinI_DNA-bd"/>
</dbReference>
<dbReference type="Proteomes" id="UP000005439">
    <property type="component" value="Chromosome"/>
</dbReference>
<feature type="domain" description="Helix-turn-helix" evidence="1">
    <location>
        <begin position="10"/>
        <end position="58"/>
    </location>
</feature>
<dbReference type="KEGG" id="sap:Sulac_1100"/>
<gene>
    <name evidence="2" type="ordered locus">Sulac_1100</name>
</gene>
<evidence type="ECO:0000259" key="1">
    <source>
        <dbReference type="Pfam" id="PF12728"/>
    </source>
</evidence>
<evidence type="ECO:0000313" key="3">
    <source>
        <dbReference type="Proteomes" id="UP000005439"/>
    </source>
</evidence>
<reference evidence="2 3" key="2">
    <citation type="journal article" date="2012" name="Stand. Genomic Sci.">
        <title>Complete genome sequence of the moderately thermophilic mineral-sulfide-oxidizing firmicute Sulfobacillus acidophilus type strain (NAL(T)).</title>
        <authorList>
            <person name="Anderson I."/>
            <person name="Chertkov O."/>
            <person name="Chen A."/>
            <person name="Saunders E."/>
            <person name="Lapidus A."/>
            <person name="Nolan M."/>
            <person name="Lucas S."/>
            <person name="Hammon N."/>
            <person name="Deshpande S."/>
            <person name="Cheng J.F."/>
            <person name="Han C."/>
            <person name="Tapia R."/>
            <person name="Goodwin L.A."/>
            <person name="Pitluck S."/>
            <person name="Liolios K."/>
            <person name="Pagani I."/>
            <person name="Ivanova N."/>
            <person name="Mikhailova N."/>
            <person name="Pati A."/>
            <person name="Palaniappan K."/>
            <person name="Land M."/>
            <person name="Pan C."/>
            <person name="Rohde M."/>
            <person name="Pukall R."/>
            <person name="Goker M."/>
            <person name="Detter J.C."/>
            <person name="Woyke T."/>
            <person name="Bristow J."/>
            <person name="Eisen J.A."/>
            <person name="Markowitz V."/>
            <person name="Hugenholtz P."/>
            <person name="Kyrpides N.C."/>
            <person name="Klenk H.P."/>
            <person name="Mavromatis K."/>
        </authorList>
    </citation>
    <scope>NUCLEOTIDE SEQUENCE [LARGE SCALE GENOMIC DNA]</scope>
    <source>
        <strain evidence="3">ATCC 700253 / DSM 10332 / NAL</strain>
    </source>
</reference>
<proteinExistence type="predicted"/>
<dbReference type="AlphaFoldDB" id="G8TU09"/>
<dbReference type="NCBIfam" id="TIGR01764">
    <property type="entry name" value="excise"/>
    <property type="match status" value="1"/>
</dbReference>
<dbReference type="EMBL" id="CP003179">
    <property type="protein sequence ID" value="AEW04600.1"/>
    <property type="molecule type" value="Genomic_DNA"/>
</dbReference>
<keyword evidence="3" id="KW-1185">Reference proteome</keyword>
<dbReference type="HOGENOM" id="CLU_140176_4_2_9"/>
<accession>G8TU09</accession>
<protein>
    <submittedName>
        <fullName evidence="2">DNA binding domain protein, excisionase family</fullName>
    </submittedName>
</protein>
<reference evidence="3" key="1">
    <citation type="submission" date="2011-12" db="EMBL/GenBank/DDBJ databases">
        <title>The complete genome of chromosome of Sulfobacillus acidophilus DSM 10332.</title>
        <authorList>
            <person name="Lucas S."/>
            <person name="Han J."/>
            <person name="Lapidus A."/>
            <person name="Bruce D."/>
            <person name="Goodwin L."/>
            <person name="Pitluck S."/>
            <person name="Peters L."/>
            <person name="Kyrpides N."/>
            <person name="Mavromatis K."/>
            <person name="Ivanova N."/>
            <person name="Mikhailova N."/>
            <person name="Chertkov O."/>
            <person name="Saunders E."/>
            <person name="Detter J.C."/>
            <person name="Tapia R."/>
            <person name="Han C."/>
            <person name="Land M."/>
            <person name="Hauser L."/>
            <person name="Markowitz V."/>
            <person name="Cheng J.-F."/>
            <person name="Hugenholtz P."/>
            <person name="Woyke T."/>
            <person name="Wu D."/>
            <person name="Pukall R."/>
            <person name="Gehrich-Schroeter G."/>
            <person name="Schneider S."/>
            <person name="Klenk H.-P."/>
            <person name="Eisen J.A."/>
        </authorList>
    </citation>
    <scope>NUCLEOTIDE SEQUENCE [LARGE SCALE GENOMIC DNA]</scope>
    <source>
        <strain evidence="3">ATCC 700253 / DSM 10332 / NAL</strain>
    </source>
</reference>
<name>G8TU09_SULAD</name>
<dbReference type="Pfam" id="PF12728">
    <property type="entry name" value="HTH_17"/>
    <property type="match status" value="1"/>
</dbReference>